<dbReference type="NCBIfam" id="TIGR03930">
    <property type="entry name" value="WXG100_ESAT6"/>
    <property type="match status" value="1"/>
</dbReference>
<evidence type="ECO:0000256" key="1">
    <source>
        <dbReference type="RuleBase" id="RU362001"/>
    </source>
</evidence>
<dbReference type="Gene3D" id="1.10.287.1060">
    <property type="entry name" value="ESAT-6-like"/>
    <property type="match status" value="1"/>
</dbReference>
<dbReference type="SUPFAM" id="SSF140453">
    <property type="entry name" value="EsxAB dimer-like"/>
    <property type="match status" value="1"/>
</dbReference>
<gene>
    <name evidence="2" type="ORF">GCM10009863_61200</name>
</gene>
<comment type="caution">
    <text evidence="2">The sequence shown here is derived from an EMBL/GenBank/DDBJ whole genome shotgun (WGS) entry which is preliminary data.</text>
</comment>
<evidence type="ECO:0000313" key="3">
    <source>
        <dbReference type="Proteomes" id="UP001501447"/>
    </source>
</evidence>
<dbReference type="Pfam" id="PF06013">
    <property type="entry name" value="WXG100"/>
    <property type="match status" value="1"/>
</dbReference>
<dbReference type="EMBL" id="BAAARJ010000027">
    <property type="protein sequence ID" value="GAA2636433.1"/>
    <property type="molecule type" value="Genomic_DNA"/>
</dbReference>
<organism evidence="2 3">
    <name type="scientific">Streptomyces axinellae</name>
    <dbReference type="NCBI Taxonomy" id="552788"/>
    <lineage>
        <taxon>Bacteria</taxon>
        <taxon>Bacillati</taxon>
        <taxon>Actinomycetota</taxon>
        <taxon>Actinomycetes</taxon>
        <taxon>Kitasatosporales</taxon>
        <taxon>Streptomycetaceae</taxon>
        <taxon>Streptomyces</taxon>
    </lineage>
</organism>
<proteinExistence type="inferred from homology"/>
<keyword evidence="3" id="KW-1185">Reference proteome</keyword>
<dbReference type="InterPro" id="IPR036689">
    <property type="entry name" value="ESAT-6-like_sf"/>
</dbReference>
<evidence type="ECO:0000313" key="2">
    <source>
        <dbReference type="EMBL" id="GAA2636433.1"/>
    </source>
</evidence>
<protein>
    <recommendedName>
        <fullName evidence="1">ESAT-6-like protein</fullName>
    </recommendedName>
</protein>
<dbReference type="InterPro" id="IPR010310">
    <property type="entry name" value="T7SS_ESAT-6-like"/>
</dbReference>
<dbReference type="Proteomes" id="UP001501447">
    <property type="component" value="Unassembled WGS sequence"/>
</dbReference>
<name>A0ABN3QVJ1_9ACTN</name>
<dbReference type="RefSeq" id="WP_344570313.1">
    <property type="nucleotide sequence ID" value="NZ_BAAARJ010000027.1"/>
</dbReference>
<comment type="similarity">
    <text evidence="1">Belongs to the WXG100 family.</text>
</comment>
<sequence length="106" mass="12097">MAANSGGDMVMEVHYGTVEQIAGDIKVRRELLERQLEALWSAVNKVDDAWEGDARQAFNLIKRQWDQRVQSISTTLTTMETKVRNGNDQYQATDKKAASFFDDLSW</sequence>
<reference evidence="2 3" key="1">
    <citation type="journal article" date="2019" name="Int. J. Syst. Evol. Microbiol.">
        <title>The Global Catalogue of Microorganisms (GCM) 10K type strain sequencing project: providing services to taxonomists for standard genome sequencing and annotation.</title>
        <authorList>
            <consortium name="The Broad Institute Genomics Platform"/>
            <consortium name="The Broad Institute Genome Sequencing Center for Infectious Disease"/>
            <person name="Wu L."/>
            <person name="Ma J."/>
        </authorList>
    </citation>
    <scope>NUCLEOTIDE SEQUENCE [LARGE SCALE GENOMIC DNA]</scope>
    <source>
        <strain evidence="2 3">JCM 16373</strain>
    </source>
</reference>
<accession>A0ABN3QVJ1</accession>